<dbReference type="CDD" id="cd24098">
    <property type="entry name" value="ASKHA_NBD_TobZ_N"/>
    <property type="match status" value="1"/>
</dbReference>
<feature type="domain" description="Carbamoyltransferase" evidence="2">
    <location>
        <begin position="5"/>
        <end position="71"/>
    </location>
</feature>
<keyword evidence="4" id="KW-0808">Transferase</keyword>
<dbReference type="InterPro" id="IPR043129">
    <property type="entry name" value="ATPase_NBD"/>
</dbReference>
<dbReference type="PANTHER" id="PTHR34847:SF1">
    <property type="entry name" value="NODULATION PROTEIN U"/>
    <property type="match status" value="1"/>
</dbReference>
<dbReference type="Proteomes" id="UP000316778">
    <property type="component" value="Unassembled WGS sequence"/>
</dbReference>
<comment type="caution">
    <text evidence="4">The sequence shown here is derived from an EMBL/GenBank/DDBJ whole genome shotgun (WGS) entry which is preliminary data.</text>
</comment>
<dbReference type="OrthoDB" id="9780777at2"/>
<dbReference type="GO" id="GO:0016740">
    <property type="term" value="F:transferase activity"/>
    <property type="evidence" value="ECO:0007669"/>
    <property type="project" value="UniProtKB-KW"/>
</dbReference>
<dbReference type="EMBL" id="VLLG01000007">
    <property type="protein sequence ID" value="TWI82112.1"/>
    <property type="molecule type" value="Genomic_DNA"/>
</dbReference>
<dbReference type="Gene3D" id="3.90.870.20">
    <property type="entry name" value="Carbamoyltransferase, C-terminal domain"/>
    <property type="match status" value="1"/>
</dbReference>
<dbReference type="Gene3D" id="3.30.420.40">
    <property type="match status" value="2"/>
</dbReference>
<feature type="domain" description="Carbamoyltransferase C-terminal" evidence="3">
    <location>
        <begin position="388"/>
        <end position="554"/>
    </location>
</feature>
<protein>
    <submittedName>
        <fullName evidence="4">Carbamoyltransferase</fullName>
    </submittedName>
</protein>
<name>A0A562SLM9_CHIJA</name>
<gene>
    <name evidence="4" type="ORF">LX66_5430</name>
</gene>
<comment type="similarity">
    <text evidence="1">Belongs to the NodU/CmcH family.</text>
</comment>
<dbReference type="InterPro" id="IPR038152">
    <property type="entry name" value="Carbam_trans_C_sf"/>
</dbReference>
<sequence length="584" mass="65509">MALNIIGISALYHDSACCLVQDGKLKFAAEEERFSRIKADDAIPRMALKYCLKEAGLHIGDIDCIAFYEDPRKKLGRQLWSGIWDRSAILRKKFRPRWVEREIRDILGYEGNIEFFDHHLSHAASSYHYSGFDNAAIMTVDGVGEWATTTYGMGLGSNIDLWEEVSYPHSLGLLYSTLTNYLGFEVNEGEYKVMGLAPYGTPRYLRQVRELVTILDDGQYALNMEYFDFLEEERMFTDKLAVLFGKPARTRSIPVDQDHMDIARSLQVVLEEILINKALYLHRKTGSPNLCMAGGVALNCVANGKIIKNTPFKHLFVQPAANDAGGALGAASLAYTKYSGQLMQQDKLSHVYLGPRFGTAVIRQMLEATSLRFHSFEGNPEKLLKATAARIADGKVIGWFHGRMEFGPRSLGARSILADPRDAGMRDKINAMVKKREGFRPFAPAALDSEYKKHFDIDHESPFMLETCQVISPIDLPAITHVDGSARLQTVSYNTNPRFHALLEAFYALTGCPILLNTSFNVKGEPIVCTPEDALNCFIGTNIDALVLEDFIIDRDENELDILEWMAGVMTTKYAAARNTYTFI</sequence>
<evidence type="ECO:0000256" key="1">
    <source>
        <dbReference type="ARBA" id="ARBA00006129"/>
    </source>
</evidence>
<dbReference type="RefSeq" id="WP_145719285.1">
    <property type="nucleotide sequence ID" value="NZ_BAAAFY010000003.1"/>
</dbReference>
<accession>A0A562SLM9</accession>
<proteinExistence type="inferred from homology"/>
<feature type="domain" description="Carbamoyltransferase" evidence="2">
    <location>
        <begin position="112"/>
        <end position="331"/>
    </location>
</feature>
<evidence type="ECO:0000313" key="5">
    <source>
        <dbReference type="Proteomes" id="UP000316778"/>
    </source>
</evidence>
<dbReference type="PANTHER" id="PTHR34847">
    <property type="entry name" value="NODULATION PROTEIN U"/>
    <property type="match status" value="1"/>
</dbReference>
<keyword evidence="5" id="KW-1185">Reference proteome</keyword>
<dbReference type="Pfam" id="PF16861">
    <property type="entry name" value="Carbam_trans_C"/>
    <property type="match status" value="1"/>
</dbReference>
<dbReference type="InterPro" id="IPR051338">
    <property type="entry name" value="NodU/CmcH_Carbamoyltrnsfr"/>
</dbReference>
<dbReference type="SUPFAM" id="SSF53067">
    <property type="entry name" value="Actin-like ATPase domain"/>
    <property type="match status" value="1"/>
</dbReference>
<dbReference type="AlphaFoldDB" id="A0A562SLM9"/>
<organism evidence="4 5">
    <name type="scientific">Chitinophaga japonensis</name>
    <name type="common">Flexibacter japonensis</name>
    <dbReference type="NCBI Taxonomy" id="104662"/>
    <lineage>
        <taxon>Bacteria</taxon>
        <taxon>Pseudomonadati</taxon>
        <taxon>Bacteroidota</taxon>
        <taxon>Chitinophagia</taxon>
        <taxon>Chitinophagales</taxon>
        <taxon>Chitinophagaceae</taxon>
        <taxon>Chitinophaga</taxon>
    </lineage>
</organism>
<dbReference type="InterPro" id="IPR031730">
    <property type="entry name" value="Carbam_trans_C"/>
</dbReference>
<evidence type="ECO:0000259" key="2">
    <source>
        <dbReference type="Pfam" id="PF02543"/>
    </source>
</evidence>
<dbReference type="InterPro" id="IPR003696">
    <property type="entry name" value="Carbtransf_dom"/>
</dbReference>
<dbReference type="Pfam" id="PF02543">
    <property type="entry name" value="Carbam_trans_N"/>
    <property type="match status" value="2"/>
</dbReference>
<reference evidence="4 5" key="1">
    <citation type="journal article" date="2013" name="Stand. Genomic Sci.">
        <title>Genomic Encyclopedia of Type Strains, Phase I: The one thousand microbial genomes (KMG-I) project.</title>
        <authorList>
            <person name="Kyrpides N.C."/>
            <person name="Woyke T."/>
            <person name="Eisen J.A."/>
            <person name="Garrity G."/>
            <person name="Lilburn T.G."/>
            <person name="Beck B.J."/>
            <person name="Whitman W.B."/>
            <person name="Hugenholtz P."/>
            <person name="Klenk H.P."/>
        </authorList>
    </citation>
    <scope>NUCLEOTIDE SEQUENCE [LARGE SCALE GENOMIC DNA]</scope>
    <source>
        <strain evidence="4 5">DSM 13484</strain>
    </source>
</reference>
<evidence type="ECO:0000313" key="4">
    <source>
        <dbReference type="EMBL" id="TWI82112.1"/>
    </source>
</evidence>
<evidence type="ECO:0000259" key="3">
    <source>
        <dbReference type="Pfam" id="PF16861"/>
    </source>
</evidence>